<comment type="caution">
    <text evidence="2">The sequence shown here is derived from an EMBL/GenBank/DDBJ whole genome shotgun (WGS) entry which is preliminary data.</text>
</comment>
<proteinExistence type="predicted"/>
<accession>A0AAV5UDD3</accession>
<feature type="chain" id="PRO_5043966539" evidence="1">
    <location>
        <begin position="24"/>
        <end position="159"/>
    </location>
</feature>
<reference evidence="2" key="1">
    <citation type="submission" date="2023-10" db="EMBL/GenBank/DDBJ databases">
        <title>Genome assembly of Pristionchus species.</title>
        <authorList>
            <person name="Yoshida K."/>
            <person name="Sommer R.J."/>
        </authorList>
    </citation>
    <scope>NUCLEOTIDE SEQUENCE</scope>
    <source>
        <strain evidence="2">RS0144</strain>
    </source>
</reference>
<evidence type="ECO:0000313" key="2">
    <source>
        <dbReference type="EMBL" id="GMT04668.1"/>
    </source>
</evidence>
<dbReference type="EMBL" id="BTSX01000006">
    <property type="protein sequence ID" value="GMT04668.1"/>
    <property type="molecule type" value="Genomic_DNA"/>
</dbReference>
<keyword evidence="3" id="KW-1185">Reference proteome</keyword>
<evidence type="ECO:0000256" key="1">
    <source>
        <dbReference type="SAM" id="SignalP"/>
    </source>
</evidence>
<dbReference type="SUPFAM" id="SSF57302">
    <property type="entry name" value="Snake toxin-like"/>
    <property type="match status" value="1"/>
</dbReference>
<feature type="signal peptide" evidence="1">
    <location>
        <begin position="1"/>
        <end position="23"/>
    </location>
</feature>
<protein>
    <submittedName>
        <fullName evidence="2">Uncharacterized protein</fullName>
    </submittedName>
</protein>
<sequence length="159" mass="18469">HFTRITMSSSLFIFLLLISPSFSYYHRWNDDGPKKEFIDDSPLTKELISEGLVRKPETGHPRVTCMHRTVNDPKGVTIEKDCEVEPQHQMKSAGCFAMWDEEGFMHQGCLIQQDHSFRGEKCQKNKCERSRSAPMYDHFCCCYGDRCNAHPNTPNEFFP</sequence>
<dbReference type="Gene3D" id="2.10.60.10">
    <property type="entry name" value="CD59"/>
    <property type="match status" value="1"/>
</dbReference>
<name>A0AAV5UDD3_9BILA</name>
<gene>
    <name evidence="2" type="ORF">PENTCL1PPCAC_26842</name>
</gene>
<dbReference type="CDD" id="cd23533">
    <property type="entry name" value="TFP_LU_ECD_BMPR2_like"/>
    <property type="match status" value="1"/>
</dbReference>
<dbReference type="InterPro" id="IPR045860">
    <property type="entry name" value="Snake_toxin-like_sf"/>
</dbReference>
<dbReference type="AlphaFoldDB" id="A0AAV5UDD3"/>
<evidence type="ECO:0000313" key="3">
    <source>
        <dbReference type="Proteomes" id="UP001432027"/>
    </source>
</evidence>
<dbReference type="Proteomes" id="UP001432027">
    <property type="component" value="Unassembled WGS sequence"/>
</dbReference>
<feature type="non-terminal residue" evidence="2">
    <location>
        <position position="1"/>
    </location>
</feature>
<keyword evidence="1" id="KW-0732">Signal</keyword>
<organism evidence="2 3">
    <name type="scientific">Pristionchus entomophagus</name>
    <dbReference type="NCBI Taxonomy" id="358040"/>
    <lineage>
        <taxon>Eukaryota</taxon>
        <taxon>Metazoa</taxon>
        <taxon>Ecdysozoa</taxon>
        <taxon>Nematoda</taxon>
        <taxon>Chromadorea</taxon>
        <taxon>Rhabditida</taxon>
        <taxon>Rhabditina</taxon>
        <taxon>Diplogasteromorpha</taxon>
        <taxon>Diplogasteroidea</taxon>
        <taxon>Neodiplogasteridae</taxon>
        <taxon>Pristionchus</taxon>
    </lineage>
</organism>